<proteinExistence type="predicted"/>
<dbReference type="RefSeq" id="WP_133796376.1">
    <property type="nucleotide sequence ID" value="NZ_SOCA01000007.1"/>
</dbReference>
<accession>A0A4R7RNX9</accession>
<evidence type="ECO:0000313" key="3">
    <source>
        <dbReference type="EMBL" id="TDU67151.1"/>
    </source>
</evidence>
<dbReference type="EMBL" id="SOCA01000007">
    <property type="protein sequence ID" value="TDU67151.1"/>
    <property type="molecule type" value="Genomic_DNA"/>
</dbReference>
<feature type="domain" description="GFO/IDH/MocA-like oxidoreductase" evidence="2">
    <location>
        <begin position="147"/>
        <end position="235"/>
    </location>
</feature>
<dbReference type="PANTHER" id="PTHR43377:SF1">
    <property type="entry name" value="BILIVERDIN REDUCTASE A"/>
    <property type="match status" value="1"/>
</dbReference>
<evidence type="ECO:0000313" key="4">
    <source>
        <dbReference type="Proteomes" id="UP000295662"/>
    </source>
</evidence>
<dbReference type="GO" id="GO:0000166">
    <property type="term" value="F:nucleotide binding"/>
    <property type="evidence" value="ECO:0007669"/>
    <property type="project" value="InterPro"/>
</dbReference>
<dbReference type="Gene3D" id="3.30.360.10">
    <property type="entry name" value="Dihydrodipicolinate Reductase, domain 2"/>
    <property type="match status" value="1"/>
</dbReference>
<dbReference type="SUPFAM" id="SSF55347">
    <property type="entry name" value="Glyceraldehyde-3-phosphate dehydrogenase-like, C-terminal domain"/>
    <property type="match status" value="1"/>
</dbReference>
<comment type="caution">
    <text evidence="3">The sequence shown here is derived from an EMBL/GenBank/DDBJ whole genome shotgun (WGS) entry which is preliminary data.</text>
</comment>
<dbReference type="PANTHER" id="PTHR43377">
    <property type="entry name" value="BILIVERDIN REDUCTASE A"/>
    <property type="match status" value="1"/>
</dbReference>
<evidence type="ECO:0000259" key="1">
    <source>
        <dbReference type="Pfam" id="PF01408"/>
    </source>
</evidence>
<dbReference type="InterPro" id="IPR051450">
    <property type="entry name" value="Gfo/Idh/MocA_Oxidoreductases"/>
</dbReference>
<dbReference type="InterPro" id="IPR036291">
    <property type="entry name" value="NAD(P)-bd_dom_sf"/>
</dbReference>
<sequence length="320" mass="35264">MESAAQPFRIGVAGVGAIGKNHARIMAEIASRSAGAVTFAAVYDADPARAAEFAAQYGTQAASDLADFASRVDAATVAVPTIYHRRVAEPLMEKGVHVMVEKPISESYAEAQALIELAQAKNVILQVGHIERFNPVLRQLEERMDQPRFIEVHRLSPFPNRSMDIGVVLDVMIHDIEIVLHLVKSPLVQIDAVGIPVLTKREDIANARFKFANGCIANITASRISPEKMRKIRVFQQDSYLSLDYQEQSGWIYKKDGMQIVREAVEVEKDEPLKLEINAFVECSRHGKRPVVTGQEGAEAVRIALEITDQIEKNAALGAN</sequence>
<reference evidence="3 4" key="1">
    <citation type="submission" date="2019-03" db="EMBL/GenBank/DDBJ databases">
        <title>Genomic Encyclopedia of Archaeal and Bacterial Type Strains, Phase II (KMG-II): from individual species to whole genera.</title>
        <authorList>
            <person name="Goeker M."/>
        </authorList>
    </citation>
    <scope>NUCLEOTIDE SEQUENCE [LARGE SCALE GENOMIC DNA]</scope>
    <source>
        <strain evidence="3 4">ATCC 25309</strain>
    </source>
</reference>
<protein>
    <submittedName>
        <fullName evidence="3">Putative dehydrogenase</fullName>
    </submittedName>
</protein>
<organism evidence="3 4">
    <name type="scientific">Prosthecobacter fusiformis</name>
    <dbReference type="NCBI Taxonomy" id="48464"/>
    <lineage>
        <taxon>Bacteria</taxon>
        <taxon>Pseudomonadati</taxon>
        <taxon>Verrucomicrobiota</taxon>
        <taxon>Verrucomicrobiia</taxon>
        <taxon>Verrucomicrobiales</taxon>
        <taxon>Verrucomicrobiaceae</taxon>
        <taxon>Prosthecobacter</taxon>
    </lineage>
</organism>
<dbReference type="OrthoDB" id="9815825at2"/>
<gene>
    <name evidence="3" type="ORF">EI77_03352</name>
</gene>
<dbReference type="SUPFAM" id="SSF51735">
    <property type="entry name" value="NAD(P)-binding Rossmann-fold domains"/>
    <property type="match status" value="1"/>
</dbReference>
<dbReference type="InterPro" id="IPR000683">
    <property type="entry name" value="Gfo/Idh/MocA-like_OxRdtase_N"/>
</dbReference>
<keyword evidence="4" id="KW-1185">Reference proteome</keyword>
<dbReference type="InterPro" id="IPR055170">
    <property type="entry name" value="GFO_IDH_MocA-like_dom"/>
</dbReference>
<evidence type="ECO:0000259" key="2">
    <source>
        <dbReference type="Pfam" id="PF22725"/>
    </source>
</evidence>
<name>A0A4R7RNX9_9BACT</name>
<dbReference type="Pfam" id="PF22725">
    <property type="entry name" value="GFO_IDH_MocA_C3"/>
    <property type="match status" value="1"/>
</dbReference>
<dbReference type="AlphaFoldDB" id="A0A4R7RNX9"/>
<dbReference type="Proteomes" id="UP000295662">
    <property type="component" value="Unassembled WGS sequence"/>
</dbReference>
<dbReference type="Gene3D" id="3.40.50.720">
    <property type="entry name" value="NAD(P)-binding Rossmann-like Domain"/>
    <property type="match status" value="1"/>
</dbReference>
<dbReference type="Pfam" id="PF01408">
    <property type="entry name" value="GFO_IDH_MocA"/>
    <property type="match status" value="1"/>
</dbReference>
<feature type="domain" description="Gfo/Idh/MocA-like oxidoreductase N-terminal" evidence="1">
    <location>
        <begin position="8"/>
        <end position="129"/>
    </location>
</feature>